<dbReference type="PROSITE" id="PS00572">
    <property type="entry name" value="GLYCOSYL_HYDROL_F1_1"/>
    <property type="match status" value="1"/>
</dbReference>
<organism evidence="7 8">
    <name type="scientific">Faecalibacterium prausnitzii</name>
    <dbReference type="NCBI Taxonomy" id="853"/>
    <lineage>
        <taxon>Bacteria</taxon>
        <taxon>Bacillati</taxon>
        <taxon>Bacillota</taxon>
        <taxon>Clostridia</taxon>
        <taxon>Eubacteriales</taxon>
        <taxon>Oscillospiraceae</taxon>
        <taxon>Faecalibacterium</taxon>
    </lineage>
</organism>
<proteinExistence type="inferred from homology"/>
<evidence type="ECO:0000256" key="5">
    <source>
        <dbReference type="RuleBase" id="RU003690"/>
    </source>
</evidence>
<keyword evidence="2 6" id="KW-0378">Hydrolase</keyword>
<feature type="active site" description="Nucleophile" evidence="4">
    <location>
        <position position="374"/>
    </location>
</feature>
<protein>
    <submittedName>
        <fullName evidence="7">6-phospho-beta-glucosidase</fullName>
    </submittedName>
</protein>
<reference evidence="7 8" key="1">
    <citation type="submission" date="2017-10" db="EMBL/GenBank/DDBJ databases">
        <title>Complete Genome Sequence of Faecalibacterium prausnitzii isolated from the gut of healthy adult Indian.</title>
        <authorList>
            <person name="Bag S."/>
            <person name="Ghosh T.S."/>
            <person name="Das B."/>
        </authorList>
    </citation>
    <scope>NUCLEOTIDE SEQUENCE [LARGE SCALE GENOMIC DNA]</scope>
    <source>
        <strain evidence="7 8">Indica</strain>
    </source>
</reference>
<dbReference type="EMBL" id="CP023819">
    <property type="protein sequence ID" value="ATL89812.1"/>
    <property type="molecule type" value="Genomic_DNA"/>
</dbReference>
<dbReference type="GO" id="GO:0008422">
    <property type="term" value="F:beta-glucosidase activity"/>
    <property type="evidence" value="ECO:0007669"/>
    <property type="project" value="TreeGrafter"/>
</dbReference>
<dbReference type="Proteomes" id="UP000223709">
    <property type="component" value="Chromosome"/>
</dbReference>
<dbReference type="GO" id="GO:0005829">
    <property type="term" value="C:cytosol"/>
    <property type="evidence" value="ECO:0007669"/>
    <property type="project" value="TreeGrafter"/>
</dbReference>
<evidence type="ECO:0000313" key="8">
    <source>
        <dbReference type="Proteomes" id="UP000223709"/>
    </source>
</evidence>
<dbReference type="NCBIfam" id="NF007356">
    <property type="entry name" value="PRK09852.1"/>
    <property type="match status" value="1"/>
</dbReference>
<dbReference type="InterPro" id="IPR018120">
    <property type="entry name" value="Glyco_hydro_1_AS"/>
</dbReference>
<evidence type="ECO:0000256" key="1">
    <source>
        <dbReference type="ARBA" id="ARBA00010838"/>
    </source>
</evidence>
<dbReference type="SUPFAM" id="SSF51445">
    <property type="entry name" value="(Trans)glycosidases"/>
    <property type="match status" value="1"/>
</dbReference>
<dbReference type="Gene3D" id="3.20.20.80">
    <property type="entry name" value="Glycosidases"/>
    <property type="match status" value="1"/>
</dbReference>
<evidence type="ECO:0000256" key="3">
    <source>
        <dbReference type="ARBA" id="ARBA00023295"/>
    </source>
</evidence>
<dbReference type="AlphaFoldDB" id="A0A291T9J9"/>
<evidence type="ECO:0000256" key="6">
    <source>
        <dbReference type="RuleBase" id="RU004468"/>
    </source>
</evidence>
<dbReference type="NCBIfam" id="NF007154">
    <property type="entry name" value="PRK09589.1"/>
    <property type="match status" value="1"/>
</dbReference>
<dbReference type="FunFam" id="3.20.20.80:FF:000004">
    <property type="entry name" value="Beta-glucosidase 6-phospho-beta-glucosidase"/>
    <property type="match status" value="1"/>
</dbReference>
<sequence>MGKFPKDFLWGGATAANQCEGAYNEGGRGLSSVDVVPFGPDRFPVALGQLRMLDCDAEHFYPSHEAIDMYHHFKEDIKLFAEMGFRCYRLSIAWTRILPNGDDAQPNEEGLRFYEELFDECHKYGIEPLVTLCHFDTPIALIKKYGGWKDRRMVDAYAHYCEVLFQRFRGKVKYWLTFNEINMLLHMPFMGAGLLFAPGENVQQVKYQAAHHELVASAKAVKLAHAIMPDAMVGCMLAAGQFYPRTCAPADVQAAAEADRDNYFFIDVQSRGEYPVWAKKRMERAGIALQMEPGDEQLLKEGTVDFISFSYYSSRCTTVDPELMNKASGNAIMDAVKNPYLKASDWGWAIDPVGLRITMNSLYDRYQKPLFIVENGLGAVDKVEADGSIHDTYRIDYLRAHIEQMEKAINEDGLPLLGYTTWGPIDLVSASTGEMKKRYGFIYVDKDNEGKGTLARSRKDSFYWYKKVIASDGEDLA</sequence>
<dbReference type="PANTHER" id="PTHR10353">
    <property type="entry name" value="GLYCOSYL HYDROLASE"/>
    <property type="match status" value="1"/>
</dbReference>
<dbReference type="PANTHER" id="PTHR10353:SF296">
    <property type="entry name" value="6-PHOSPHO-BETA-GLUCOSIDASE"/>
    <property type="match status" value="1"/>
</dbReference>
<dbReference type="PROSITE" id="PS00653">
    <property type="entry name" value="GLYCOSYL_HYDROL_F1_2"/>
    <property type="match status" value="1"/>
</dbReference>
<dbReference type="InterPro" id="IPR001360">
    <property type="entry name" value="Glyco_hydro_1"/>
</dbReference>
<gene>
    <name evidence="7" type="ORF">CRH10_05640</name>
</gene>
<dbReference type="PRINTS" id="PR00131">
    <property type="entry name" value="GLHYDRLASE1"/>
</dbReference>
<dbReference type="NCBIfam" id="NF007158">
    <property type="entry name" value="PRK09593.1"/>
    <property type="match status" value="1"/>
</dbReference>
<comment type="similarity">
    <text evidence="1 5">Belongs to the glycosyl hydrolase 1 family.</text>
</comment>
<dbReference type="InterPro" id="IPR033132">
    <property type="entry name" value="GH_1_N_CS"/>
</dbReference>
<keyword evidence="3 6" id="KW-0326">Glycosidase</keyword>
<accession>A0A291T9J9</accession>
<evidence type="ECO:0000256" key="2">
    <source>
        <dbReference type="ARBA" id="ARBA00022801"/>
    </source>
</evidence>
<name>A0A291T9J9_9FIRM</name>
<dbReference type="GO" id="GO:0016052">
    <property type="term" value="P:carbohydrate catabolic process"/>
    <property type="evidence" value="ECO:0007669"/>
    <property type="project" value="TreeGrafter"/>
</dbReference>
<dbReference type="InterPro" id="IPR017853">
    <property type="entry name" value="GH"/>
</dbReference>
<evidence type="ECO:0000256" key="4">
    <source>
        <dbReference type="PROSITE-ProRule" id="PRU10055"/>
    </source>
</evidence>
<dbReference type="Pfam" id="PF00232">
    <property type="entry name" value="Glyco_hydro_1"/>
    <property type="match status" value="1"/>
</dbReference>
<evidence type="ECO:0000313" key="7">
    <source>
        <dbReference type="EMBL" id="ATL89812.1"/>
    </source>
</evidence>
<dbReference type="RefSeq" id="WP_098923376.1">
    <property type="nucleotide sequence ID" value="NZ_CP023819.1"/>
</dbReference>